<keyword evidence="2" id="KW-0472">Membrane</keyword>
<organism evidence="4">
    <name type="scientific">hydrothermal vent metagenome</name>
    <dbReference type="NCBI Taxonomy" id="652676"/>
    <lineage>
        <taxon>unclassified sequences</taxon>
        <taxon>metagenomes</taxon>
        <taxon>ecological metagenomes</taxon>
    </lineage>
</organism>
<evidence type="ECO:0000256" key="2">
    <source>
        <dbReference type="SAM" id="Phobius"/>
    </source>
</evidence>
<dbReference type="AlphaFoldDB" id="A0A3B0VHI2"/>
<sequence length="194" mass="22139">MVSNGEKKGEESKGAKSNKPRKKLIRQRYFVARELQLSIALLVITALLGGIFLQSVAAALTKHIGLDTRVLGILMIIGYVIIVAFLAMVFSHRLVGPFKRLEYEMKNVRDGDLDIRLTVRTRDDLHVRNFVEHVNDMISNFEHMNSSYNKLNSTISIGLGRIVEELAKDDVDCAKLKKSLKSLQKEIHRHREKW</sequence>
<proteinExistence type="predicted"/>
<dbReference type="InterPro" id="IPR003660">
    <property type="entry name" value="HAMP_dom"/>
</dbReference>
<reference evidence="4" key="1">
    <citation type="submission" date="2018-06" db="EMBL/GenBank/DDBJ databases">
        <authorList>
            <person name="Zhirakovskaya E."/>
        </authorList>
    </citation>
    <scope>NUCLEOTIDE SEQUENCE</scope>
</reference>
<dbReference type="PROSITE" id="PS50885">
    <property type="entry name" value="HAMP"/>
    <property type="match status" value="1"/>
</dbReference>
<name>A0A3B0VHI2_9ZZZZ</name>
<keyword evidence="1" id="KW-0175">Coiled coil</keyword>
<evidence type="ECO:0000313" key="4">
    <source>
        <dbReference type="EMBL" id="VAW38452.1"/>
    </source>
</evidence>
<gene>
    <name evidence="4" type="ORF">MNBD_DELTA02-372</name>
</gene>
<feature type="transmembrane region" description="Helical" evidence="2">
    <location>
        <begin position="35"/>
        <end position="58"/>
    </location>
</feature>
<dbReference type="Pfam" id="PF00672">
    <property type="entry name" value="HAMP"/>
    <property type="match status" value="1"/>
</dbReference>
<dbReference type="GO" id="GO:0016020">
    <property type="term" value="C:membrane"/>
    <property type="evidence" value="ECO:0007669"/>
    <property type="project" value="InterPro"/>
</dbReference>
<evidence type="ECO:0000259" key="3">
    <source>
        <dbReference type="PROSITE" id="PS50885"/>
    </source>
</evidence>
<dbReference type="GO" id="GO:0007165">
    <property type="term" value="P:signal transduction"/>
    <property type="evidence" value="ECO:0007669"/>
    <property type="project" value="InterPro"/>
</dbReference>
<dbReference type="EMBL" id="UOEZ01000072">
    <property type="protein sequence ID" value="VAW38452.1"/>
    <property type="molecule type" value="Genomic_DNA"/>
</dbReference>
<feature type="domain" description="HAMP" evidence="3">
    <location>
        <begin position="92"/>
        <end position="146"/>
    </location>
</feature>
<dbReference type="CDD" id="cd06225">
    <property type="entry name" value="HAMP"/>
    <property type="match status" value="1"/>
</dbReference>
<feature type="transmembrane region" description="Helical" evidence="2">
    <location>
        <begin position="70"/>
        <end position="90"/>
    </location>
</feature>
<keyword evidence="2" id="KW-1133">Transmembrane helix</keyword>
<keyword evidence="2" id="KW-0812">Transmembrane</keyword>
<accession>A0A3B0VHI2</accession>
<dbReference type="Gene3D" id="6.10.340.10">
    <property type="match status" value="1"/>
</dbReference>
<feature type="coiled-coil region" evidence="1">
    <location>
        <begin position="166"/>
        <end position="193"/>
    </location>
</feature>
<evidence type="ECO:0000256" key="1">
    <source>
        <dbReference type="SAM" id="Coils"/>
    </source>
</evidence>
<protein>
    <recommendedName>
        <fullName evidence="3">HAMP domain-containing protein</fullName>
    </recommendedName>
</protein>